<feature type="region of interest" description="Disordered" evidence="4">
    <location>
        <begin position="602"/>
        <end position="633"/>
    </location>
</feature>
<evidence type="ECO:0000259" key="7">
    <source>
        <dbReference type="Pfam" id="PF03717"/>
    </source>
</evidence>
<feature type="domain" description="Penicillin-binding protein dimerisation" evidence="7">
    <location>
        <begin position="64"/>
        <end position="234"/>
    </location>
</feature>
<gene>
    <name evidence="8" type="ORF">AB1207_01860</name>
</gene>
<evidence type="ECO:0000313" key="8">
    <source>
        <dbReference type="EMBL" id="MEW9263483.1"/>
    </source>
</evidence>
<evidence type="ECO:0000256" key="1">
    <source>
        <dbReference type="ARBA" id="ARBA00004370"/>
    </source>
</evidence>
<dbReference type="InterPro" id="IPR036138">
    <property type="entry name" value="PBP_dimer_sf"/>
</dbReference>
<dbReference type="Pfam" id="PF03717">
    <property type="entry name" value="PBP_dimer"/>
    <property type="match status" value="1"/>
</dbReference>
<comment type="caution">
    <text evidence="8">The sequence shown here is derived from an EMBL/GenBank/DDBJ whole genome shotgun (WGS) entry which is preliminary data.</text>
</comment>
<dbReference type="Gene3D" id="3.90.1310.10">
    <property type="entry name" value="Penicillin-binding protein 2a (Domain 2)"/>
    <property type="match status" value="1"/>
</dbReference>
<dbReference type="Proteomes" id="UP001555826">
    <property type="component" value="Unassembled WGS sequence"/>
</dbReference>
<dbReference type="EMBL" id="JBFNQN010000001">
    <property type="protein sequence ID" value="MEW9263483.1"/>
    <property type="molecule type" value="Genomic_DNA"/>
</dbReference>
<dbReference type="InterPro" id="IPR012338">
    <property type="entry name" value="Beta-lactam/transpept-like"/>
</dbReference>
<dbReference type="PANTHER" id="PTHR30627">
    <property type="entry name" value="PEPTIDOGLYCAN D,D-TRANSPEPTIDASE"/>
    <property type="match status" value="1"/>
</dbReference>
<accession>A0ABV3P230</accession>
<dbReference type="SUPFAM" id="SSF56601">
    <property type="entry name" value="beta-lactamase/transpeptidase-like"/>
    <property type="match status" value="1"/>
</dbReference>
<comment type="similarity">
    <text evidence="2">Belongs to the transpeptidase family.</text>
</comment>
<dbReference type="PANTHER" id="PTHR30627:SF1">
    <property type="entry name" value="PEPTIDOGLYCAN D,D-TRANSPEPTIDASE FTSI"/>
    <property type="match status" value="1"/>
</dbReference>
<proteinExistence type="inferred from homology"/>
<evidence type="ECO:0000313" key="9">
    <source>
        <dbReference type="Proteomes" id="UP001555826"/>
    </source>
</evidence>
<evidence type="ECO:0000259" key="6">
    <source>
        <dbReference type="Pfam" id="PF00905"/>
    </source>
</evidence>
<evidence type="ECO:0000256" key="3">
    <source>
        <dbReference type="ARBA" id="ARBA00023136"/>
    </source>
</evidence>
<evidence type="ECO:0000256" key="4">
    <source>
        <dbReference type="SAM" id="MobiDB-lite"/>
    </source>
</evidence>
<dbReference type="Gene3D" id="3.40.710.10">
    <property type="entry name" value="DD-peptidase/beta-lactamase superfamily"/>
    <property type="match status" value="1"/>
</dbReference>
<comment type="subcellular location">
    <subcellularLocation>
        <location evidence="1">Membrane</location>
    </subcellularLocation>
</comment>
<keyword evidence="9" id="KW-1185">Reference proteome</keyword>
<organism evidence="8 9">
    <name type="scientific">Kineococcus endophyticus</name>
    <dbReference type="NCBI Taxonomy" id="1181883"/>
    <lineage>
        <taxon>Bacteria</taxon>
        <taxon>Bacillati</taxon>
        <taxon>Actinomycetota</taxon>
        <taxon>Actinomycetes</taxon>
        <taxon>Kineosporiales</taxon>
        <taxon>Kineosporiaceae</taxon>
        <taxon>Kineococcus</taxon>
    </lineage>
</organism>
<dbReference type="InterPro" id="IPR050515">
    <property type="entry name" value="Beta-lactam/transpept"/>
</dbReference>
<dbReference type="InterPro" id="IPR001460">
    <property type="entry name" value="PCN-bd_Tpept"/>
</dbReference>
<sequence>MSRRRPRPDEVDPRPRPDMRMRVYTLGVLGGLTVLGGRLVQLQGADASKLADRALEQRTSTTTLYAKRGDILDARGVVLATSVERRDVIADPKAISSYNLRNGKPYKEDRGTGPAGAAARLAPVLGIDVPTLTEKLTGNGHYAVVAVGITPELWQQVSDLGIPGITAQRQTQRIYPTGAACSTLVGVLGTPTQDKKTKAFSDQPLSGLEVARNSLLVGRNGWMRYERSAGGQEIPLGDRETVEPVDGTSLRLTIDSDLQWKAQSAIAAKVAETGAESGTVVIMDKEQRLLALASAPSLDPANRVGLTNDQLQNTALTKVFEPGSTAKVVTLAAALEEGVVTAGSRFVVPGELPRYDKTFHDSHPHGDEKLTLAGILAQSSNIGTILAGEKLDTDLVKTTQVLHDYHVAFGFGAKTTLKFPGESGGILGDPAKYSGTQRYTVMFGQGLSVTAVQAASVFATIANDGVRVEPTLIAGQSDPDGNYRAEPAGASSRVVSAATATTLRNMMQAVVSEAGTAAAAEIPGYLVAGKTGTANRYDVDLGRYSGYTASFIGLAPADDPELVVAVILQDPKTNYYGGSAAGPVFKDVMTYALAQRGIAPSAEPPADLPLTWGGDTGAEQDISTGAVGDTAAQ</sequence>
<feature type="domain" description="Penicillin-binding protein transpeptidase" evidence="6">
    <location>
        <begin position="278"/>
        <end position="589"/>
    </location>
</feature>
<name>A0ABV3P230_9ACTN</name>
<dbReference type="Pfam" id="PF00905">
    <property type="entry name" value="Transpeptidase"/>
    <property type="match status" value="1"/>
</dbReference>
<protein>
    <submittedName>
        <fullName evidence="8">Penicillin-binding protein 2</fullName>
    </submittedName>
</protein>
<keyword evidence="5" id="KW-0812">Transmembrane</keyword>
<dbReference type="Gene3D" id="3.30.450.330">
    <property type="match status" value="1"/>
</dbReference>
<dbReference type="InterPro" id="IPR005311">
    <property type="entry name" value="PBP_dimer"/>
</dbReference>
<dbReference type="SUPFAM" id="SSF56519">
    <property type="entry name" value="Penicillin binding protein dimerisation domain"/>
    <property type="match status" value="1"/>
</dbReference>
<evidence type="ECO:0000256" key="2">
    <source>
        <dbReference type="ARBA" id="ARBA00007171"/>
    </source>
</evidence>
<evidence type="ECO:0000256" key="5">
    <source>
        <dbReference type="SAM" id="Phobius"/>
    </source>
</evidence>
<keyword evidence="3 5" id="KW-0472">Membrane</keyword>
<dbReference type="RefSeq" id="WP_367636064.1">
    <property type="nucleotide sequence ID" value="NZ_JBFNQN010000001.1"/>
</dbReference>
<reference evidence="8 9" key="1">
    <citation type="submission" date="2024-07" db="EMBL/GenBank/DDBJ databases">
        <authorList>
            <person name="Thanompreechachai J."/>
            <person name="Duangmal K."/>
        </authorList>
    </citation>
    <scope>NUCLEOTIDE SEQUENCE [LARGE SCALE GENOMIC DNA]</scope>
    <source>
        <strain evidence="8 9">KCTC 19886</strain>
    </source>
</reference>
<feature type="transmembrane region" description="Helical" evidence="5">
    <location>
        <begin position="21"/>
        <end position="40"/>
    </location>
</feature>
<keyword evidence="5" id="KW-1133">Transmembrane helix</keyword>